<evidence type="ECO:0000313" key="2">
    <source>
        <dbReference type="Proteomes" id="UP000185024"/>
    </source>
</evidence>
<name>A0A1N6K3R0_9GAMM</name>
<dbReference type="EMBL" id="FSQX01000002">
    <property type="protein sequence ID" value="SIN87973.1"/>
    <property type="molecule type" value="Genomic_DNA"/>
</dbReference>
<proteinExistence type="predicted"/>
<protein>
    <submittedName>
        <fullName evidence="1">Uncharacterized protein</fullName>
    </submittedName>
</protein>
<organism evidence="1 2">
    <name type="scientific">Vreelandella aquamarina</name>
    <dbReference type="NCBI Taxonomy" id="77097"/>
    <lineage>
        <taxon>Bacteria</taxon>
        <taxon>Pseudomonadati</taxon>
        <taxon>Pseudomonadota</taxon>
        <taxon>Gammaproteobacteria</taxon>
        <taxon>Oceanospirillales</taxon>
        <taxon>Halomonadaceae</taxon>
        <taxon>Vreelandella</taxon>
    </lineage>
</organism>
<dbReference type="AlphaFoldDB" id="A0A1N6K3R0"/>
<dbReference type="GeneID" id="97278061"/>
<dbReference type="RefSeq" id="WP_074211780.1">
    <property type="nucleotide sequence ID" value="NZ_BJOI01000069.1"/>
</dbReference>
<reference evidence="1 2" key="1">
    <citation type="submission" date="2016-11" db="EMBL/GenBank/DDBJ databases">
        <authorList>
            <person name="Jaros S."/>
            <person name="Januszkiewicz K."/>
            <person name="Wedrychowicz H."/>
        </authorList>
    </citation>
    <scope>NUCLEOTIDE SEQUENCE [LARGE SCALE GENOMIC DNA]</scope>
    <source>
        <strain evidence="1 2">ACAM 239</strain>
    </source>
</reference>
<sequence length="157" mass="17388">MEQAYVPMARWGRDHWRCLAYVEAVMVEMAGFQVGADPRMTANRRHYRVLAEQCPRPKRPSHPVRPGMVMRPEYATTLADGTQPDPWHDDWSCVQDFAAEGLFTVGPEQVEPGTTLTFSEAGLALTAKLRQHKAAGGQYRDFACEIAPDAAVAGGDL</sequence>
<accession>A0A1N6K3R0</accession>
<evidence type="ECO:0000313" key="1">
    <source>
        <dbReference type="EMBL" id="SIN87973.1"/>
    </source>
</evidence>
<dbReference type="Proteomes" id="UP000185024">
    <property type="component" value="Unassembled WGS sequence"/>
</dbReference>
<gene>
    <name evidence="1" type="ORF">SAMN05878438_3785</name>
</gene>